<feature type="region of interest" description="Disordered" evidence="1">
    <location>
        <begin position="187"/>
        <end position="416"/>
    </location>
</feature>
<feature type="compositionally biased region" description="Pro residues" evidence="1">
    <location>
        <begin position="341"/>
        <end position="351"/>
    </location>
</feature>
<evidence type="ECO:0000313" key="2">
    <source>
        <dbReference type="EMBL" id="OSX73059.1"/>
    </source>
</evidence>
<dbReference type="AlphaFoldDB" id="A0A1X6NWP7"/>
<evidence type="ECO:0000256" key="1">
    <source>
        <dbReference type="SAM" id="MobiDB-lite"/>
    </source>
</evidence>
<keyword evidence="3" id="KW-1185">Reference proteome</keyword>
<dbReference type="Proteomes" id="UP000218209">
    <property type="component" value="Unassembled WGS sequence"/>
</dbReference>
<sequence>MATTTTTASTVATPTTAIFPPITATLTSSATPTAPVVAVADLPVAMEQGSGRGDVAPLWYTAPARSGDDPFGLAASHSLPQPPAAPHPPAAPRTSKGASGTGLLSAFPAPGYTHSYEPYQWPPPGPPAGGGRGSSTRPPIPPPSASGVKGDVTVGDTEPGSGGSTGSGWAEATAEVRRLGERAAASRAFNAPTGGAGSLDSEPLLFGGGADGAAGLYGRGGHPGGWDGGGRHDAVTELPRLRGLHERDYGRVAVRDPISEPPTENGGGAGDPRDAGASDGTLPPPSSIAPPPPPRRLPARPTVMRRTPRICRQPKCAAAERRATGQAPGGRGLRKRRRPRSLPPPTQPPRTPTRSFGDSWRSCSRPGDSCLRCKQRCHHEDTGGGRGRGRGWRWPGPTSEKRGTPPRRCLGGGARL</sequence>
<accession>A0A1X6NWP7</accession>
<name>A0A1X6NWP7_PORUM</name>
<feature type="compositionally biased region" description="Gly residues" evidence="1">
    <location>
        <begin position="206"/>
        <end position="228"/>
    </location>
</feature>
<evidence type="ECO:0000313" key="3">
    <source>
        <dbReference type="Proteomes" id="UP000218209"/>
    </source>
</evidence>
<protein>
    <submittedName>
        <fullName evidence="2">Uncharacterized protein</fullName>
    </submittedName>
</protein>
<feature type="compositionally biased region" description="Pro residues" evidence="1">
    <location>
        <begin position="80"/>
        <end position="91"/>
    </location>
</feature>
<organism evidence="2 3">
    <name type="scientific">Porphyra umbilicalis</name>
    <name type="common">Purple laver</name>
    <name type="synonym">Red alga</name>
    <dbReference type="NCBI Taxonomy" id="2786"/>
    <lineage>
        <taxon>Eukaryota</taxon>
        <taxon>Rhodophyta</taxon>
        <taxon>Bangiophyceae</taxon>
        <taxon>Bangiales</taxon>
        <taxon>Bangiaceae</taxon>
        <taxon>Porphyra</taxon>
    </lineage>
</organism>
<dbReference type="EMBL" id="KV919021">
    <property type="protein sequence ID" value="OSX73059.1"/>
    <property type="molecule type" value="Genomic_DNA"/>
</dbReference>
<feature type="compositionally biased region" description="Pro residues" evidence="1">
    <location>
        <begin position="282"/>
        <end position="296"/>
    </location>
</feature>
<reference evidence="2 3" key="1">
    <citation type="submission" date="2017-03" db="EMBL/GenBank/DDBJ databases">
        <title>WGS assembly of Porphyra umbilicalis.</title>
        <authorList>
            <person name="Brawley S.H."/>
            <person name="Blouin N.A."/>
            <person name="Ficko-Blean E."/>
            <person name="Wheeler G.L."/>
            <person name="Lohr M."/>
            <person name="Goodson H.V."/>
            <person name="Jenkins J.W."/>
            <person name="Blaby-Haas C.E."/>
            <person name="Helliwell K.E."/>
            <person name="Chan C."/>
            <person name="Marriage T."/>
            <person name="Bhattacharya D."/>
            <person name="Klein A.S."/>
            <person name="Badis Y."/>
            <person name="Brodie J."/>
            <person name="Cao Y."/>
            <person name="Collen J."/>
            <person name="Dittami S.M."/>
            <person name="Gachon C.M."/>
            <person name="Green B.R."/>
            <person name="Karpowicz S."/>
            <person name="Kim J.W."/>
            <person name="Kudahl U."/>
            <person name="Lin S."/>
            <person name="Michel G."/>
            <person name="Mittag M."/>
            <person name="Olson B.J."/>
            <person name="Pangilinan J."/>
            <person name="Peng Y."/>
            <person name="Qiu H."/>
            <person name="Shu S."/>
            <person name="Singer J.T."/>
            <person name="Smith A.G."/>
            <person name="Sprecher B.N."/>
            <person name="Wagner V."/>
            <person name="Wang W."/>
            <person name="Wang Z.-Y."/>
            <person name="Yan J."/>
            <person name="Yarish C."/>
            <person name="Zoeuner-Riek S."/>
            <person name="Zhuang Y."/>
            <person name="Zou Y."/>
            <person name="Lindquist E.A."/>
            <person name="Grimwood J."/>
            <person name="Barry K."/>
            <person name="Rokhsar D.S."/>
            <person name="Schmutz J."/>
            <person name="Stiller J.W."/>
            <person name="Grossman A.R."/>
            <person name="Prochnik S.E."/>
        </authorList>
    </citation>
    <scope>NUCLEOTIDE SEQUENCE [LARGE SCALE GENOMIC DNA]</scope>
    <source>
        <strain evidence="2">4086291</strain>
    </source>
</reference>
<proteinExistence type="predicted"/>
<feature type="region of interest" description="Disordered" evidence="1">
    <location>
        <begin position="69"/>
        <end position="173"/>
    </location>
</feature>
<gene>
    <name evidence="2" type="ORF">BU14_0381s0001</name>
</gene>
<feature type="compositionally biased region" description="Basic and acidic residues" evidence="1">
    <location>
        <begin position="229"/>
        <end position="258"/>
    </location>
</feature>